<name>A0A7D5L2U0_9EURY</name>
<dbReference type="SUPFAM" id="SSF53335">
    <property type="entry name" value="S-adenosyl-L-methionine-dependent methyltransferases"/>
    <property type="match status" value="1"/>
</dbReference>
<keyword evidence="2" id="KW-1185">Reference proteome</keyword>
<dbReference type="Proteomes" id="UP000509750">
    <property type="component" value="Chromosome"/>
</dbReference>
<reference evidence="1 2" key="1">
    <citation type="submission" date="2020-07" db="EMBL/GenBank/DDBJ databases">
        <title>Gai3-2, isolated from salt lake.</title>
        <authorList>
            <person name="Cui H."/>
            <person name="Shi X."/>
        </authorList>
    </citation>
    <scope>NUCLEOTIDE SEQUENCE [LARGE SCALE GENOMIC DNA]</scope>
    <source>
        <strain evidence="1 2">Gai3-2</strain>
    </source>
</reference>
<dbReference type="Gene3D" id="3.40.50.150">
    <property type="entry name" value="Vaccinia Virus protein VP39"/>
    <property type="match status" value="1"/>
</dbReference>
<keyword evidence="1" id="KW-0489">Methyltransferase</keyword>
<dbReference type="RefSeq" id="WP_179169698.1">
    <property type="nucleotide sequence ID" value="NZ_CP058529.1"/>
</dbReference>
<dbReference type="InterPro" id="IPR029063">
    <property type="entry name" value="SAM-dependent_MTases_sf"/>
</dbReference>
<organism evidence="1 2">
    <name type="scientific">Halorarum halophilum</name>
    <dbReference type="NCBI Taxonomy" id="2743090"/>
    <lineage>
        <taxon>Archaea</taxon>
        <taxon>Methanobacteriati</taxon>
        <taxon>Methanobacteriota</taxon>
        <taxon>Stenosarchaea group</taxon>
        <taxon>Halobacteria</taxon>
        <taxon>Halobacteriales</taxon>
        <taxon>Haloferacaceae</taxon>
        <taxon>Halorarum</taxon>
    </lineage>
</organism>
<dbReference type="AlphaFoldDB" id="A0A7D5L2U0"/>
<dbReference type="GO" id="GO:0032259">
    <property type="term" value="P:methylation"/>
    <property type="evidence" value="ECO:0007669"/>
    <property type="project" value="UniProtKB-KW"/>
</dbReference>
<dbReference type="KEGG" id="halg:HUG10_11415"/>
<sequence length="281" mass="30705">MAGEHARVRYLDAKRTVDERAFDRRVRERLRSALPPAPSVFDAGAGTGVTVPRLLDWGVDAGRYRGVERSAELVEHAREARAAELERAGYDPDPTESGFRVADLEVAFERGDALEAARTADADLVVAQAFVDLVSLPEAVDAFEAALAPGGLAYFPITFDGGTIFQPDHPDDDAVERAYHRSIDDRPGRDSRAGRHLLDLLRRADGDLLAVGASDWIVRPHDGSYPADEAYFLECILGFVADALADADVDAEGWVETRREQLAAGELSYVAHGYDLLYRAP</sequence>
<keyword evidence="1" id="KW-0808">Transferase</keyword>
<accession>A0A7D5L2U0</accession>
<evidence type="ECO:0000313" key="2">
    <source>
        <dbReference type="Proteomes" id="UP000509750"/>
    </source>
</evidence>
<evidence type="ECO:0000313" key="1">
    <source>
        <dbReference type="EMBL" id="QLG28123.1"/>
    </source>
</evidence>
<dbReference type="OrthoDB" id="338984at2157"/>
<dbReference type="CDD" id="cd02440">
    <property type="entry name" value="AdoMet_MTases"/>
    <property type="match status" value="1"/>
</dbReference>
<dbReference type="GeneID" id="56029450"/>
<dbReference type="EMBL" id="CP058529">
    <property type="protein sequence ID" value="QLG28123.1"/>
    <property type="molecule type" value="Genomic_DNA"/>
</dbReference>
<gene>
    <name evidence="1" type="ORF">HUG10_11415</name>
</gene>
<protein>
    <submittedName>
        <fullName evidence="1">Class I SAM-dependent methyltransferase</fullName>
    </submittedName>
</protein>
<proteinExistence type="predicted"/>
<dbReference type="GO" id="GO:0008168">
    <property type="term" value="F:methyltransferase activity"/>
    <property type="evidence" value="ECO:0007669"/>
    <property type="project" value="UniProtKB-KW"/>
</dbReference>